<protein>
    <submittedName>
        <fullName evidence="2">Uncharacterized protein</fullName>
    </submittedName>
</protein>
<organism evidence="2 3">
    <name type="scientific">Candidatus Thiodiazotropha lotti</name>
    <dbReference type="NCBI Taxonomy" id="2792787"/>
    <lineage>
        <taxon>Bacteria</taxon>
        <taxon>Pseudomonadati</taxon>
        <taxon>Pseudomonadota</taxon>
        <taxon>Gammaproteobacteria</taxon>
        <taxon>Chromatiales</taxon>
        <taxon>Sedimenticolaceae</taxon>
        <taxon>Candidatus Thiodiazotropha</taxon>
    </lineage>
</organism>
<accession>A0A9E4K799</accession>
<sequence>MSIETISFDINNLLLEWSGQLRNLGLTRAWLLEPPDETSKNCKIDLRSKNQSTPKQDFPPG</sequence>
<evidence type="ECO:0000313" key="2">
    <source>
        <dbReference type="EMBL" id="MCG7940103.1"/>
    </source>
</evidence>
<dbReference type="AlphaFoldDB" id="A0A9E4K799"/>
<evidence type="ECO:0000313" key="3">
    <source>
        <dbReference type="Proteomes" id="UP000886687"/>
    </source>
</evidence>
<evidence type="ECO:0000256" key="1">
    <source>
        <dbReference type="SAM" id="MobiDB-lite"/>
    </source>
</evidence>
<dbReference type="Proteomes" id="UP000886687">
    <property type="component" value="Unassembled WGS sequence"/>
</dbReference>
<reference evidence="2" key="1">
    <citation type="journal article" date="2021" name="Proc. Natl. Acad. Sci. U.S.A.">
        <title>Global biogeography of chemosynthetic symbionts reveals both localized and globally distributed symbiont groups. .</title>
        <authorList>
            <person name="Osvatic J.T."/>
            <person name="Wilkins L.G.E."/>
            <person name="Leibrecht L."/>
            <person name="Leray M."/>
            <person name="Zauner S."/>
            <person name="Polzin J."/>
            <person name="Camacho Y."/>
            <person name="Gros O."/>
            <person name="van Gils J.A."/>
            <person name="Eisen J.A."/>
            <person name="Petersen J.M."/>
            <person name="Yuen B."/>
        </authorList>
    </citation>
    <scope>NUCLEOTIDE SEQUENCE</scope>
    <source>
        <strain evidence="2">MAGL173</strain>
    </source>
</reference>
<feature type="compositionally biased region" description="Basic and acidic residues" evidence="1">
    <location>
        <begin position="38"/>
        <end position="48"/>
    </location>
</feature>
<comment type="caution">
    <text evidence="2">The sequence shown here is derived from an EMBL/GenBank/DDBJ whole genome shotgun (WGS) entry which is preliminary data.</text>
</comment>
<dbReference type="EMBL" id="JAEPDI010000012">
    <property type="protein sequence ID" value="MCG7940103.1"/>
    <property type="molecule type" value="Genomic_DNA"/>
</dbReference>
<gene>
    <name evidence="2" type="ORF">JAZ04_14785</name>
</gene>
<name>A0A9E4K799_9GAMM</name>
<proteinExistence type="predicted"/>
<feature type="region of interest" description="Disordered" evidence="1">
    <location>
        <begin position="38"/>
        <end position="61"/>
    </location>
</feature>